<dbReference type="GO" id="GO:0006289">
    <property type="term" value="P:nucleotide-excision repair"/>
    <property type="evidence" value="ECO:0007669"/>
    <property type="project" value="UniProtKB-UniRule"/>
</dbReference>
<dbReference type="RefSeq" id="WP_074358879.1">
    <property type="nucleotide sequence ID" value="NZ_CP104550.1"/>
</dbReference>
<proteinExistence type="inferred from homology"/>
<dbReference type="GO" id="GO:0005737">
    <property type="term" value="C:cytoplasm"/>
    <property type="evidence" value="ECO:0007669"/>
    <property type="project" value="UniProtKB-SubCell"/>
</dbReference>
<dbReference type="InterPro" id="IPR038476">
    <property type="entry name" value="UvrC_RNase_H_dom_sf"/>
</dbReference>
<dbReference type="HAMAP" id="MF_00203">
    <property type="entry name" value="UvrC"/>
    <property type="match status" value="1"/>
</dbReference>
<keyword evidence="12" id="KW-1185">Reference proteome</keyword>
<dbReference type="Proteomes" id="UP001065373">
    <property type="component" value="Chromosome"/>
</dbReference>
<keyword evidence="5 6" id="KW-0234">DNA repair</keyword>
<dbReference type="Gene3D" id="3.40.1440.10">
    <property type="entry name" value="GIY-YIG endonuclease"/>
    <property type="match status" value="1"/>
</dbReference>
<evidence type="ECO:0000256" key="3">
    <source>
        <dbReference type="ARBA" id="ARBA00022769"/>
    </source>
</evidence>
<dbReference type="EMBL" id="CP104550">
    <property type="protein sequence ID" value="UXH32505.1"/>
    <property type="molecule type" value="Genomic_DNA"/>
</dbReference>
<evidence type="ECO:0000256" key="2">
    <source>
        <dbReference type="ARBA" id="ARBA00022763"/>
    </source>
</evidence>
<evidence type="ECO:0000256" key="5">
    <source>
        <dbReference type="ARBA" id="ARBA00023204"/>
    </source>
</evidence>
<dbReference type="GO" id="GO:0009381">
    <property type="term" value="F:excinuclease ABC activity"/>
    <property type="evidence" value="ECO:0007669"/>
    <property type="project" value="UniProtKB-UniRule"/>
</dbReference>
<evidence type="ECO:0000256" key="6">
    <source>
        <dbReference type="HAMAP-Rule" id="MF_00203"/>
    </source>
</evidence>
<dbReference type="Pfam" id="PF02151">
    <property type="entry name" value="UVR"/>
    <property type="match status" value="1"/>
</dbReference>
<dbReference type="PANTHER" id="PTHR30562">
    <property type="entry name" value="UVRC/OXIDOREDUCTASE"/>
    <property type="match status" value="1"/>
</dbReference>
<dbReference type="EMBL" id="JAXUHJ010000008">
    <property type="protein sequence ID" value="MEJ8542434.1"/>
    <property type="molecule type" value="Genomic_DNA"/>
</dbReference>
<dbReference type="NCBIfam" id="TIGR00194">
    <property type="entry name" value="uvrC"/>
    <property type="match status" value="1"/>
</dbReference>
<dbReference type="Pfam" id="PF01541">
    <property type="entry name" value="GIY-YIG"/>
    <property type="match status" value="1"/>
</dbReference>
<dbReference type="InterPro" id="IPR001943">
    <property type="entry name" value="UVR_dom"/>
</dbReference>
<dbReference type="Pfam" id="PF08459">
    <property type="entry name" value="UvrC_RNaseH_dom"/>
    <property type="match status" value="1"/>
</dbReference>
<dbReference type="InterPro" id="IPR041663">
    <property type="entry name" value="DisA/LigA_HHH"/>
</dbReference>
<dbReference type="PROSITE" id="PS50151">
    <property type="entry name" value="UVR"/>
    <property type="match status" value="1"/>
</dbReference>
<dbReference type="PROSITE" id="PS50164">
    <property type="entry name" value="GIY_YIG"/>
    <property type="match status" value="1"/>
</dbReference>
<dbReference type="SUPFAM" id="SSF47781">
    <property type="entry name" value="RuvA domain 2-like"/>
    <property type="match status" value="1"/>
</dbReference>
<reference evidence="10 12" key="2">
    <citation type="submission" date="2023-12" db="EMBL/GenBank/DDBJ databases">
        <title>Phenotypic and Genomic Characterization of Methanothermobacter wolfeii Strain BSEL, a CO2-Capturing Archaeon with Minimal Nutrient Requirements.</title>
        <authorList>
            <person name="Ale Enriquez F."/>
            <person name="Ahring B.K."/>
        </authorList>
    </citation>
    <scope>NUCLEOTIDE SEQUENCE [LARGE SCALE GENOMIC DNA]</scope>
    <source>
        <strain evidence="10 12">BSEL-1</strain>
    </source>
</reference>
<dbReference type="InterPro" id="IPR010994">
    <property type="entry name" value="RuvA_2-like"/>
</dbReference>
<evidence type="ECO:0000256" key="1">
    <source>
        <dbReference type="ARBA" id="ARBA00022490"/>
    </source>
</evidence>
<dbReference type="Gene3D" id="3.30.420.340">
    <property type="entry name" value="UvrC, RNAse H endonuclease domain"/>
    <property type="match status" value="1"/>
</dbReference>
<dbReference type="CDD" id="cd10434">
    <property type="entry name" value="GIY-YIG_UvrC_Cho"/>
    <property type="match status" value="1"/>
</dbReference>
<dbReference type="PANTHER" id="PTHR30562:SF1">
    <property type="entry name" value="UVRABC SYSTEM PROTEIN C"/>
    <property type="match status" value="1"/>
</dbReference>
<dbReference type="GO" id="GO:0009380">
    <property type="term" value="C:excinuclease repair complex"/>
    <property type="evidence" value="ECO:0007669"/>
    <property type="project" value="InterPro"/>
</dbReference>
<dbReference type="GeneID" id="75106441"/>
<dbReference type="AlphaFoldDB" id="A0A9E7RVT0"/>
<name>A0A9E7RVT0_METWO</name>
<keyword evidence="4 6" id="KW-0267">Excision nuclease</keyword>
<keyword evidence="1 6" id="KW-0963">Cytoplasm</keyword>
<dbReference type="InterPro" id="IPR000305">
    <property type="entry name" value="GIY-YIG_endonuc"/>
</dbReference>
<dbReference type="SMART" id="SM00465">
    <property type="entry name" value="GIYc"/>
    <property type="match status" value="1"/>
</dbReference>
<dbReference type="GO" id="GO:0009432">
    <property type="term" value="P:SOS response"/>
    <property type="evidence" value="ECO:0007669"/>
    <property type="project" value="UniProtKB-UniRule"/>
</dbReference>
<keyword evidence="2 6" id="KW-0227">DNA damage</keyword>
<feature type="domain" description="GIY-YIG" evidence="8">
    <location>
        <begin position="11"/>
        <end position="88"/>
    </location>
</feature>
<keyword evidence="6" id="KW-0742">SOS response</keyword>
<reference evidence="11" key="1">
    <citation type="submission" date="2022-09" db="EMBL/GenBank/DDBJ databases">
        <title>Characterization of three MwoI isoschizomers from sequenced genome and metagenomes.</title>
        <authorList>
            <person name="Fomenkov A."/>
            <person name="Xu S.Y."/>
            <person name="Roberts R.J."/>
        </authorList>
    </citation>
    <scope>NUCLEOTIDE SEQUENCE</scope>
    <source>
        <strain evidence="11">DSM 2970</strain>
    </source>
</reference>
<accession>A0A9E7RVT0</accession>
<feature type="domain" description="UvrC family homology region profile" evidence="9">
    <location>
        <begin position="254"/>
        <end position="454"/>
    </location>
</feature>
<dbReference type="InterPro" id="IPR047296">
    <property type="entry name" value="GIY-YIG_UvrC_Cho"/>
</dbReference>
<organism evidence="11">
    <name type="scientific">Methanothermobacter wolfeii</name>
    <name type="common">Methanobacterium wolfei</name>
    <dbReference type="NCBI Taxonomy" id="145261"/>
    <lineage>
        <taxon>Archaea</taxon>
        <taxon>Methanobacteriati</taxon>
        <taxon>Methanobacteriota</taxon>
        <taxon>Methanomada group</taxon>
        <taxon>Methanobacteria</taxon>
        <taxon>Methanobacteriales</taxon>
        <taxon>Methanobacteriaceae</taxon>
        <taxon>Methanothermobacter</taxon>
    </lineage>
</organism>
<dbReference type="InterPro" id="IPR036876">
    <property type="entry name" value="UVR_dom_sf"/>
</dbReference>
<dbReference type="GeneID" id="58978473"/>
<gene>
    <name evidence="6 11" type="primary">uvrC</name>
    <name evidence="11" type="ORF">N5910_04275</name>
    <name evidence="10" type="ORF">U2150_02865</name>
</gene>
<dbReference type="Pfam" id="PF22920">
    <property type="entry name" value="UvrC_RNaseH"/>
    <property type="match status" value="1"/>
</dbReference>
<dbReference type="InterPro" id="IPR001162">
    <property type="entry name" value="UvrC_RNase_H_dom"/>
</dbReference>
<dbReference type="InterPro" id="IPR050066">
    <property type="entry name" value="UvrABC_protein_C"/>
</dbReference>
<evidence type="ECO:0000259" key="8">
    <source>
        <dbReference type="PROSITE" id="PS50164"/>
    </source>
</evidence>
<dbReference type="KEGG" id="mwo:MWSIV6_0825"/>
<comment type="similarity">
    <text evidence="6">Belongs to the UvrC family.</text>
</comment>
<sequence length="577" mass="65749">MRVKDYRELPDKTGVYIFRDSRGQVLYVGKSISLRKRVSSYFRENDNPKTRAMMRHLDSIEYILTGNEKEALILESNLIKRYRPPYNVRLKDDKRYPFIKITDEEYPRVLITRTIGGDSARYFGPFTDTGAVRKTLKFIKSLFRVRSCRRMDGPCLNSQIDLCHAPCSGGISREDYMEIIDRVELFFQGRYTEIIDELEVEMNEAAGNLEFERAAIIRDQIESIRDVMERQYAAFTDSLDQDIIASEGSGDTSAVVVLQIRDGKIIGKDDFIMKGSATDTEVMEAFIKQYYGIPRYIPGEIIVNHPVRDAVIEEWLSELRDAPVRIHSPAGGAGRRLLNIARRNASVILKQKSKRRDVLLELRDELKLPGIPGRIEGLDISNIGGESAAGSVAVFIDGKPAPSQYRRYRIRTDGPDDYAMIRELVERRYSNPELDKPDLILIDGGKGQLRSALEGLRSVGVDVPVISIAKKREEIYVPGLSSPVEVSEGPLQVLRHLRDEAHRFAVSYHRKMREKSSLESELDSIRGVGPMRKRALMEHFGSLDELGRASVEEIMAVRNMNRDVAERIHSHFRARKP</sequence>
<evidence type="ECO:0000259" key="7">
    <source>
        <dbReference type="PROSITE" id="PS50151"/>
    </source>
</evidence>
<dbReference type="Pfam" id="PF12826">
    <property type="entry name" value="HHH_2"/>
    <property type="match status" value="1"/>
</dbReference>
<evidence type="ECO:0000256" key="4">
    <source>
        <dbReference type="ARBA" id="ARBA00022881"/>
    </source>
</evidence>
<evidence type="ECO:0000313" key="11">
    <source>
        <dbReference type="EMBL" id="UXH32505.1"/>
    </source>
</evidence>
<dbReference type="Gene3D" id="1.10.150.20">
    <property type="entry name" value="5' to 3' exonuclease, C-terminal subdomain"/>
    <property type="match status" value="1"/>
</dbReference>
<dbReference type="FunFam" id="3.40.1440.10:FF:000001">
    <property type="entry name" value="UvrABC system protein C"/>
    <property type="match status" value="1"/>
</dbReference>
<dbReference type="InterPro" id="IPR004791">
    <property type="entry name" value="UvrC"/>
</dbReference>
<evidence type="ECO:0000313" key="10">
    <source>
        <dbReference type="EMBL" id="MEJ8542434.1"/>
    </source>
</evidence>
<dbReference type="SUPFAM" id="SSF82771">
    <property type="entry name" value="GIY-YIG endonuclease"/>
    <property type="match status" value="1"/>
</dbReference>
<comment type="subunit">
    <text evidence="6">Interacts with UvrB in an incision complex.</text>
</comment>
<dbReference type="Gene3D" id="4.10.860.10">
    <property type="entry name" value="UVR domain"/>
    <property type="match status" value="1"/>
</dbReference>
<protein>
    <recommendedName>
        <fullName evidence="6">UvrABC system protein C</fullName>
        <shortName evidence="6">Protein UvrC</shortName>
    </recommendedName>
    <alternativeName>
        <fullName evidence="6">Excinuclease ABC subunit C</fullName>
    </alternativeName>
</protein>
<comment type="subcellular location">
    <subcellularLocation>
        <location evidence="6">Cytoplasm</location>
    </subcellularLocation>
</comment>
<keyword evidence="3 6" id="KW-0228">DNA excision</keyword>
<comment type="function">
    <text evidence="6">The UvrABC repair system catalyzes the recognition and processing of DNA lesions. UvrC both incises the 5' and 3' sides of the lesion. The N-terminal half is responsible for the 3' incision and the C-terminal half is responsible for the 5' incision.</text>
</comment>
<dbReference type="InterPro" id="IPR035901">
    <property type="entry name" value="GIY-YIG_endonuc_sf"/>
</dbReference>
<dbReference type="Proteomes" id="UP001369247">
    <property type="component" value="Unassembled WGS sequence"/>
</dbReference>
<evidence type="ECO:0000313" key="12">
    <source>
        <dbReference type="Proteomes" id="UP001369247"/>
    </source>
</evidence>
<evidence type="ECO:0000259" key="9">
    <source>
        <dbReference type="PROSITE" id="PS50165"/>
    </source>
</evidence>
<dbReference type="SUPFAM" id="SSF46600">
    <property type="entry name" value="C-terminal UvrC-binding domain of UvrB"/>
    <property type="match status" value="1"/>
</dbReference>
<dbReference type="GO" id="GO:0003677">
    <property type="term" value="F:DNA binding"/>
    <property type="evidence" value="ECO:0007669"/>
    <property type="project" value="UniProtKB-UniRule"/>
</dbReference>
<feature type="domain" description="UVR" evidence="7">
    <location>
        <begin position="192"/>
        <end position="227"/>
    </location>
</feature>
<dbReference type="PROSITE" id="PS50165">
    <property type="entry name" value="UVRC"/>
    <property type="match status" value="1"/>
</dbReference>